<proteinExistence type="predicted"/>
<keyword evidence="1" id="KW-0812">Transmembrane</keyword>
<evidence type="ECO:0000256" key="1">
    <source>
        <dbReference type="SAM" id="Phobius"/>
    </source>
</evidence>
<name>A0A426ZJ65_ENSVE</name>
<dbReference type="Proteomes" id="UP000287651">
    <property type="component" value="Unassembled WGS sequence"/>
</dbReference>
<evidence type="ECO:0000313" key="2">
    <source>
        <dbReference type="EMBL" id="RRT63954.1"/>
    </source>
</evidence>
<sequence>MRGQRRCAGEDDVGKGGMYHLLLSSSLLLLLLLLPFFSLNRPATTEIDRRRSILAVPLGSRSAIPNGTRPYRTVHTGPPTNRYTDRSLLGDTIDWACFHPITVRNRSVTVDFDHRHPLSLDAANEMSPPRLRRRGLGIIDDFSTTRGEAHYPQKVLILMGLFEAKWLPRQPKQWSTRKGQLYTKGANFFNKDG</sequence>
<dbReference type="EMBL" id="AMZH03006389">
    <property type="protein sequence ID" value="RRT63954.1"/>
    <property type="molecule type" value="Genomic_DNA"/>
</dbReference>
<comment type="caution">
    <text evidence="2">The sequence shown here is derived from an EMBL/GenBank/DDBJ whole genome shotgun (WGS) entry which is preliminary data.</text>
</comment>
<reference evidence="2 3" key="1">
    <citation type="journal article" date="2014" name="Agronomy (Basel)">
        <title>A Draft Genome Sequence for Ensete ventricosum, the Drought-Tolerant Tree Against Hunger.</title>
        <authorList>
            <person name="Harrison J."/>
            <person name="Moore K.A."/>
            <person name="Paszkiewicz K."/>
            <person name="Jones T."/>
            <person name="Grant M."/>
            <person name="Ambacheew D."/>
            <person name="Muzemil S."/>
            <person name="Studholme D.J."/>
        </authorList>
    </citation>
    <scope>NUCLEOTIDE SEQUENCE [LARGE SCALE GENOMIC DNA]</scope>
</reference>
<protein>
    <submittedName>
        <fullName evidence="2">Uncharacterized protein</fullName>
    </submittedName>
</protein>
<keyword evidence="1" id="KW-0472">Membrane</keyword>
<evidence type="ECO:0000313" key="3">
    <source>
        <dbReference type="Proteomes" id="UP000287651"/>
    </source>
</evidence>
<keyword evidence="1" id="KW-1133">Transmembrane helix</keyword>
<accession>A0A426ZJ65</accession>
<dbReference type="AlphaFoldDB" id="A0A426ZJ65"/>
<gene>
    <name evidence="2" type="ORF">B296_00030714</name>
</gene>
<feature type="transmembrane region" description="Helical" evidence="1">
    <location>
        <begin position="21"/>
        <end position="39"/>
    </location>
</feature>
<organism evidence="2 3">
    <name type="scientific">Ensete ventricosum</name>
    <name type="common">Abyssinian banana</name>
    <name type="synonym">Musa ensete</name>
    <dbReference type="NCBI Taxonomy" id="4639"/>
    <lineage>
        <taxon>Eukaryota</taxon>
        <taxon>Viridiplantae</taxon>
        <taxon>Streptophyta</taxon>
        <taxon>Embryophyta</taxon>
        <taxon>Tracheophyta</taxon>
        <taxon>Spermatophyta</taxon>
        <taxon>Magnoliopsida</taxon>
        <taxon>Liliopsida</taxon>
        <taxon>Zingiberales</taxon>
        <taxon>Musaceae</taxon>
        <taxon>Ensete</taxon>
    </lineage>
</organism>